<dbReference type="EMBL" id="CAFBMK010000008">
    <property type="protein sequence ID" value="CAB4895337.1"/>
    <property type="molecule type" value="Genomic_DNA"/>
</dbReference>
<comment type="similarity">
    <text evidence="1">Belongs to the enoyl-CoA hydratase/isomerase family.</text>
</comment>
<dbReference type="GO" id="GO:0006635">
    <property type="term" value="P:fatty acid beta-oxidation"/>
    <property type="evidence" value="ECO:0007669"/>
    <property type="project" value="TreeGrafter"/>
</dbReference>
<gene>
    <name evidence="3" type="ORF">UFOPK3564_00265</name>
</gene>
<dbReference type="PANTHER" id="PTHR11941:SF54">
    <property type="entry name" value="ENOYL-COA HYDRATASE, MITOCHONDRIAL"/>
    <property type="match status" value="1"/>
</dbReference>
<organism evidence="3">
    <name type="scientific">freshwater metagenome</name>
    <dbReference type="NCBI Taxonomy" id="449393"/>
    <lineage>
        <taxon>unclassified sequences</taxon>
        <taxon>metagenomes</taxon>
        <taxon>ecological metagenomes</taxon>
    </lineage>
</organism>
<reference evidence="3" key="1">
    <citation type="submission" date="2020-05" db="EMBL/GenBank/DDBJ databases">
        <authorList>
            <person name="Chiriac C."/>
            <person name="Salcher M."/>
            <person name="Ghai R."/>
            <person name="Kavagutti S V."/>
        </authorList>
    </citation>
    <scope>NUCLEOTIDE SEQUENCE</scope>
</reference>
<sequence length="263" mass="27496">MTANPPPTASPVEAVTADGVLTLTLDDPTTRNALTDEVLTALVDHLRAADASDDVRAVVLEGSDDVFASGADIRALLERDALGIYDGDRAQLWAALRRTRTPTVAAVSGLCLGGGCELAMLSDVVVASETARFGLPETQLGLIPGAGGTQMLPRAIGKAKAMDMVLTGRLLDAAEAERAGLVSRVAAPDAWRALAAKVARRIAGRPAVAERLGKEAVLAAFETPLQAGIDGERRAFAMTFASSDAREGLTAFVEKRDPSWSHR</sequence>
<keyword evidence="2" id="KW-0456">Lyase</keyword>
<dbReference type="FunFam" id="1.10.12.10:FF:000001">
    <property type="entry name" value="Probable enoyl-CoA hydratase, mitochondrial"/>
    <property type="match status" value="1"/>
</dbReference>
<dbReference type="InterPro" id="IPR029045">
    <property type="entry name" value="ClpP/crotonase-like_dom_sf"/>
</dbReference>
<dbReference type="AlphaFoldDB" id="A0A6J7FIX2"/>
<evidence type="ECO:0000256" key="1">
    <source>
        <dbReference type="ARBA" id="ARBA00005254"/>
    </source>
</evidence>
<dbReference type="Gene3D" id="3.90.226.10">
    <property type="entry name" value="2-enoyl-CoA Hydratase, Chain A, domain 1"/>
    <property type="match status" value="1"/>
</dbReference>
<accession>A0A6J7FIX2</accession>
<dbReference type="CDD" id="cd06558">
    <property type="entry name" value="crotonase-like"/>
    <property type="match status" value="1"/>
</dbReference>
<dbReference type="Pfam" id="PF00378">
    <property type="entry name" value="ECH_1"/>
    <property type="match status" value="1"/>
</dbReference>
<dbReference type="PROSITE" id="PS00166">
    <property type="entry name" value="ENOYL_COA_HYDRATASE"/>
    <property type="match status" value="1"/>
</dbReference>
<protein>
    <submittedName>
        <fullName evidence="3">Unannotated protein</fullName>
    </submittedName>
</protein>
<evidence type="ECO:0000256" key="2">
    <source>
        <dbReference type="ARBA" id="ARBA00023239"/>
    </source>
</evidence>
<dbReference type="Gene3D" id="1.10.12.10">
    <property type="entry name" value="Lyase 2-enoyl-coa Hydratase, Chain A, domain 2"/>
    <property type="match status" value="1"/>
</dbReference>
<dbReference type="FunFam" id="3.90.226.10:FF:000009">
    <property type="entry name" value="Carnitinyl-CoA dehydratase"/>
    <property type="match status" value="1"/>
</dbReference>
<name>A0A6J7FIX2_9ZZZZ</name>
<dbReference type="InterPro" id="IPR018376">
    <property type="entry name" value="Enoyl-CoA_hyd/isom_CS"/>
</dbReference>
<dbReference type="GO" id="GO:0016836">
    <property type="term" value="F:hydro-lyase activity"/>
    <property type="evidence" value="ECO:0007669"/>
    <property type="project" value="UniProtKB-ARBA"/>
</dbReference>
<evidence type="ECO:0000313" key="3">
    <source>
        <dbReference type="EMBL" id="CAB4895337.1"/>
    </source>
</evidence>
<dbReference type="SUPFAM" id="SSF52096">
    <property type="entry name" value="ClpP/crotonase"/>
    <property type="match status" value="1"/>
</dbReference>
<proteinExistence type="inferred from homology"/>
<dbReference type="InterPro" id="IPR001753">
    <property type="entry name" value="Enoyl-CoA_hydra/iso"/>
</dbReference>
<dbReference type="PANTHER" id="PTHR11941">
    <property type="entry name" value="ENOYL-COA HYDRATASE-RELATED"/>
    <property type="match status" value="1"/>
</dbReference>
<dbReference type="InterPro" id="IPR014748">
    <property type="entry name" value="Enoyl-CoA_hydra_C"/>
</dbReference>